<evidence type="ECO:0000313" key="1">
    <source>
        <dbReference type="EMBL" id="GAG45880.1"/>
    </source>
</evidence>
<comment type="caution">
    <text evidence="1">The sequence shown here is derived from an EMBL/GenBank/DDBJ whole genome shotgun (WGS) entry which is preliminary data.</text>
</comment>
<reference evidence="1" key="1">
    <citation type="journal article" date="2014" name="Front. Microbiol.">
        <title>High frequency of phylogenetically diverse reductive dehalogenase-homologous genes in deep subseafloor sedimentary metagenomes.</title>
        <authorList>
            <person name="Kawai M."/>
            <person name="Futagami T."/>
            <person name="Toyoda A."/>
            <person name="Takaki Y."/>
            <person name="Nishi S."/>
            <person name="Hori S."/>
            <person name="Arai W."/>
            <person name="Tsubouchi T."/>
            <person name="Morono Y."/>
            <person name="Uchiyama I."/>
            <person name="Ito T."/>
            <person name="Fujiyama A."/>
            <person name="Inagaki F."/>
            <person name="Takami H."/>
        </authorList>
    </citation>
    <scope>NUCLEOTIDE SEQUENCE</scope>
    <source>
        <strain evidence="1">Expedition CK06-06</strain>
    </source>
</reference>
<organism evidence="1">
    <name type="scientific">marine sediment metagenome</name>
    <dbReference type="NCBI Taxonomy" id="412755"/>
    <lineage>
        <taxon>unclassified sequences</taxon>
        <taxon>metagenomes</taxon>
        <taxon>ecological metagenomes</taxon>
    </lineage>
</organism>
<sequence>MELWNWRSRTRWLIEDGQAPDFKGTPAEEQGFRTFDDIVRHTAKLATQEGTLDKIIDEDFVVFGKPYRDLDSEEWNTVRSITEERHFALNWLCGYAPGNCWDETSTDT</sequence>
<dbReference type="EMBL" id="BARS01055458">
    <property type="protein sequence ID" value="GAG45880.1"/>
    <property type="molecule type" value="Genomic_DNA"/>
</dbReference>
<evidence type="ECO:0008006" key="2">
    <source>
        <dbReference type="Google" id="ProtNLM"/>
    </source>
</evidence>
<proteinExistence type="predicted"/>
<gene>
    <name evidence="1" type="ORF">S01H1_81880</name>
</gene>
<dbReference type="AlphaFoldDB" id="X0XRJ4"/>
<name>X0XRJ4_9ZZZZ</name>
<protein>
    <recommendedName>
        <fullName evidence="2">DUF4272 domain-containing protein</fullName>
    </recommendedName>
</protein>
<accession>X0XRJ4</accession>